<organism evidence="1 2">
    <name type="scientific">Vibrio crassostreae</name>
    <dbReference type="NCBI Taxonomy" id="246167"/>
    <lineage>
        <taxon>Bacteria</taxon>
        <taxon>Pseudomonadati</taxon>
        <taxon>Pseudomonadota</taxon>
        <taxon>Gammaproteobacteria</taxon>
        <taxon>Vibrionales</taxon>
        <taxon>Vibrionaceae</taxon>
        <taxon>Vibrio</taxon>
    </lineage>
</organism>
<name>A0ABP1WYR6_9VIBR</name>
<gene>
    <name evidence="1" type="ORF">VCR4J5_670034</name>
</gene>
<proteinExistence type="predicted"/>
<sequence>MIFALQTALKASQTYKALWKHIALIKCLKYSLRAFEVLWGMFLIANSRFYYNWNNQH</sequence>
<evidence type="ECO:0000313" key="2">
    <source>
        <dbReference type="Proteomes" id="UP000049077"/>
    </source>
</evidence>
<evidence type="ECO:0000313" key="1">
    <source>
        <dbReference type="EMBL" id="CDT51642.1"/>
    </source>
</evidence>
<keyword evidence="2" id="KW-1185">Reference proteome</keyword>
<dbReference type="Proteomes" id="UP000049077">
    <property type="component" value="Unassembled WGS sequence"/>
</dbReference>
<comment type="caution">
    <text evidence="1">The sequence shown here is derived from an EMBL/GenBank/DDBJ whole genome shotgun (WGS) entry which is preliminary data.</text>
</comment>
<reference evidence="1 2" key="1">
    <citation type="submission" date="2014-06" db="EMBL/GenBank/DDBJ databases">
        <authorList>
            <person name="Le Roux F."/>
        </authorList>
    </citation>
    <scope>NUCLEOTIDE SEQUENCE [LARGE SCALE GENOMIC DNA]</scope>
    <source>
        <strain evidence="1 2">J5-4</strain>
    </source>
</reference>
<dbReference type="EMBL" id="CCJX01000154">
    <property type="protein sequence ID" value="CDT51642.1"/>
    <property type="molecule type" value="Genomic_DNA"/>
</dbReference>
<accession>A0ABP1WYR6</accession>
<protein>
    <submittedName>
        <fullName evidence="1">Uncharacterized protein</fullName>
    </submittedName>
</protein>